<keyword evidence="4" id="KW-1185">Reference proteome</keyword>
<accession>A0ABS2SQM6</accession>
<organism evidence="3 4">
    <name type="scientific">Shouchella xiaoxiensis</name>
    <dbReference type="NCBI Taxonomy" id="766895"/>
    <lineage>
        <taxon>Bacteria</taxon>
        <taxon>Bacillati</taxon>
        <taxon>Bacillota</taxon>
        <taxon>Bacilli</taxon>
        <taxon>Bacillales</taxon>
        <taxon>Bacillaceae</taxon>
        <taxon>Shouchella</taxon>
    </lineage>
</organism>
<dbReference type="InterPro" id="IPR012338">
    <property type="entry name" value="Beta-lactam/transpept-like"/>
</dbReference>
<keyword evidence="3" id="KW-0121">Carboxypeptidase</keyword>
<dbReference type="PANTHER" id="PTHR35333">
    <property type="entry name" value="BETA-LACTAMASE"/>
    <property type="match status" value="1"/>
</dbReference>
<keyword evidence="3" id="KW-0378">Hydrolase</keyword>
<feature type="transmembrane region" description="Helical" evidence="1">
    <location>
        <begin position="6"/>
        <end position="22"/>
    </location>
</feature>
<keyword evidence="3" id="KW-0645">Protease</keyword>
<keyword evidence="1" id="KW-0812">Transmembrane</keyword>
<reference evidence="3" key="1">
    <citation type="submission" date="2021-01" db="EMBL/GenBank/DDBJ databases">
        <title>Genomic Encyclopedia of Type Strains, Phase IV (KMG-IV): sequencing the most valuable type-strain genomes for metagenomic binning, comparative biology and taxonomic classification.</title>
        <authorList>
            <person name="Goeker M."/>
        </authorList>
    </citation>
    <scope>NUCLEOTIDE SEQUENCE</scope>
    <source>
        <strain evidence="3">DSM 21943</strain>
    </source>
</reference>
<dbReference type="EMBL" id="JAFBCV010000002">
    <property type="protein sequence ID" value="MBM7837794.1"/>
    <property type="molecule type" value="Genomic_DNA"/>
</dbReference>
<dbReference type="SUPFAM" id="SSF56601">
    <property type="entry name" value="beta-lactamase/transpeptidase-like"/>
    <property type="match status" value="1"/>
</dbReference>
<dbReference type="Proteomes" id="UP001179280">
    <property type="component" value="Unassembled WGS sequence"/>
</dbReference>
<gene>
    <name evidence="3" type="ORF">JOC54_001025</name>
</gene>
<feature type="transmembrane region" description="Helical" evidence="1">
    <location>
        <begin position="77"/>
        <end position="97"/>
    </location>
</feature>
<comment type="caution">
    <text evidence="3">The sequence shown here is derived from an EMBL/GenBank/DDBJ whole genome shotgun (WGS) entry which is preliminary data.</text>
</comment>
<evidence type="ECO:0000313" key="4">
    <source>
        <dbReference type="Proteomes" id="UP001179280"/>
    </source>
</evidence>
<feature type="domain" description="Beta-lactamase class A catalytic" evidence="2">
    <location>
        <begin position="121"/>
        <end position="334"/>
    </location>
</feature>
<dbReference type="Pfam" id="PF13354">
    <property type="entry name" value="Beta-lactamase2"/>
    <property type="match status" value="1"/>
</dbReference>
<dbReference type="PANTHER" id="PTHR35333:SF3">
    <property type="entry name" value="BETA-LACTAMASE-TYPE TRANSPEPTIDASE FOLD CONTAINING PROTEIN"/>
    <property type="match status" value="1"/>
</dbReference>
<dbReference type="InterPro" id="IPR000871">
    <property type="entry name" value="Beta-lactam_class-A"/>
</dbReference>
<protein>
    <submittedName>
        <fullName evidence="3">D-alanyl-D-alanine carboxypeptidase</fullName>
        <ecNumber evidence="3">3.4.16.4</ecNumber>
    </submittedName>
</protein>
<sequence>MPTLTLIIILGFAVISILPLLKEKNRTKWGYINAIGTTTAALLLIVFATFFQINLFLGIGALVVVMFLVDRKTYTKAGAISIGVLALIAGSVAYFILREDLDYVLDHLTTNPTSSYYFAVNGEELASRNSETNFPLASTAKMTIAAVFAEEVTAGTIDPNEQIETSELEKFYLPNSDGGAHPAWLDDVGEPTVSLAEVVRGMISFSSNANTDYMLERLGIDHINERIDSWGLTAHDDLIPFVSGILAIEERADDLEELTFPEYKEQALAIHQEIVAGKKTANEKELSLPIGDQRYWSDWLPASTTAEYSEWLYRVQTGEWADAETTAYFLAILADPYPELNGFEQTGGKGGSTAFVLTGARFFETEDGDVIQWSMFADDLSMWQSFKLTRNYPRFLQRFIEDPEFQAEMLEIL</sequence>
<dbReference type="Gene3D" id="3.40.710.10">
    <property type="entry name" value="DD-peptidase/beta-lactamase superfamily"/>
    <property type="match status" value="1"/>
</dbReference>
<keyword evidence="1" id="KW-0472">Membrane</keyword>
<proteinExistence type="predicted"/>
<evidence type="ECO:0000256" key="1">
    <source>
        <dbReference type="SAM" id="Phobius"/>
    </source>
</evidence>
<dbReference type="RefSeq" id="WP_204464861.1">
    <property type="nucleotide sequence ID" value="NZ_JAFBCV010000002.1"/>
</dbReference>
<evidence type="ECO:0000259" key="2">
    <source>
        <dbReference type="Pfam" id="PF13354"/>
    </source>
</evidence>
<dbReference type="InterPro" id="IPR045155">
    <property type="entry name" value="Beta-lactam_cat"/>
</dbReference>
<evidence type="ECO:0000313" key="3">
    <source>
        <dbReference type="EMBL" id="MBM7837794.1"/>
    </source>
</evidence>
<name>A0ABS2SQM6_9BACI</name>
<dbReference type="GO" id="GO:0009002">
    <property type="term" value="F:serine-type D-Ala-D-Ala carboxypeptidase activity"/>
    <property type="evidence" value="ECO:0007669"/>
    <property type="project" value="UniProtKB-EC"/>
</dbReference>
<dbReference type="EC" id="3.4.16.4" evidence="3"/>
<keyword evidence="1" id="KW-1133">Transmembrane helix</keyword>